<evidence type="ECO:0000259" key="3">
    <source>
        <dbReference type="Pfam" id="PF00248"/>
    </source>
</evidence>
<feature type="region of interest" description="Disordered" evidence="2">
    <location>
        <begin position="34"/>
        <end position="64"/>
    </location>
</feature>
<dbReference type="InterPro" id="IPR023210">
    <property type="entry name" value="NADP_OxRdtase_dom"/>
</dbReference>
<dbReference type="RefSeq" id="WP_249456562.1">
    <property type="nucleotide sequence ID" value="NZ_JAMCCK010000002.1"/>
</dbReference>
<dbReference type="Proteomes" id="UP001202052">
    <property type="component" value="Unassembled WGS sequence"/>
</dbReference>
<keyword evidence="1" id="KW-0560">Oxidoreductase</keyword>
<dbReference type="PANTHER" id="PTHR43625">
    <property type="entry name" value="AFLATOXIN B1 ALDEHYDE REDUCTASE"/>
    <property type="match status" value="1"/>
</dbReference>
<evidence type="ECO:0000313" key="4">
    <source>
        <dbReference type="EMBL" id="MCL3992055.1"/>
    </source>
</evidence>
<feature type="region of interest" description="Disordered" evidence="2">
    <location>
        <begin position="253"/>
        <end position="341"/>
    </location>
</feature>
<name>A0ABT0NKR4_9ACTN</name>
<keyword evidence="5" id="KW-1185">Reference proteome</keyword>
<organism evidence="4 5">
    <name type="scientific">Streptomyces lavenduligriseus</name>
    <dbReference type="NCBI Taxonomy" id="67315"/>
    <lineage>
        <taxon>Bacteria</taxon>
        <taxon>Bacillati</taxon>
        <taxon>Actinomycetota</taxon>
        <taxon>Actinomycetes</taxon>
        <taxon>Kitasatosporales</taxon>
        <taxon>Streptomycetaceae</taxon>
        <taxon>Streptomyces</taxon>
    </lineage>
</organism>
<sequence>MAVAIDGAAALSDVGAIEITATCWIGAIPPTDATHTLGDPDATPAGAPATRVLNRPAPHTGDQRKAHHRLFVTIRGGISCGRCHRSGGLEGVTRVRTLNAHGVTELAGPKGEGGWNRLSAGARNQRPHRASGDSGAERVLPVDPGSRVGGAAHLRGPRLGFVPFSLLGKGFLTGTVDASTSFTDGDVRATIPRFTAENRAANQALVDHVATLAQAKDATPGQVALAWLLGQLPSIVSIPSRRCLSRHEENIDAGRAAPTPVPPDPHHSSCPGQHALKRQAGAPQRTSHVSAGHGRPYVMRLHPTPCTWGNRSSAPAPPEKPTKTAGHSPFSAGSRIATHST</sequence>
<dbReference type="PANTHER" id="PTHR43625:SF77">
    <property type="entry name" value="ALDO-KETO REDUCTASE"/>
    <property type="match status" value="1"/>
</dbReference>
<protein>
    <submittedName>
        <fullName evidence="4">Aldo/keto reductase</fullName>
    </submittedName>
</protein>
<evidence type="ECO:0000256" key="1">
    <source>
        <dbReference type="ARBA" id="ARBA00023002"/>
    </source>
</evidence>
<evidence type="ECO:0000256" key="2">
    <source>
        <dbReference type="SAM" id="MobiDB-lite"/>
    </source>
</evidence>
<proteinExistence type="predicted"/>
<dbReference type="InterPro" id="IPR036812">
    <property type="entry name" value="NAD(P)_OxRdtase_dom_sf"/>
</dbReference>
<feature type="domain" description="NADP-dependent oxidoreductase" evidence="3">
    <location>
        <begin position="160"/>
        <end position="254"/>
    </location>
</feature>
<dbReference type="Pfam" id="PF00248">
    <property type="entry name" value="Aldo_ket_red"/>
    <property type="match status" value="1"/>
</dbReference>
<comment type="caution">
    <text evidence="4">The sequence shown here is derived from an EMBL/GenBank/DDBJ whole genome shotgun (WGS) entry which is preliminary data.</text>
</comment>
<reference evidence="4 5" key="1">
    <citation type="submission" date="2022-05" db="EMBL/GenBank/DDBJ databases">
        <title>Genome Resource of Streptomyces lavenduligriseus GA1-1, a Strain with Broad-Spectrum Antifungal Activity against Phytopathogenic Fungi.</title>
        <authorList>
            <person name="Qi D."/>
        </authorList>
    </citation>
    <scope>NUCLEOTIDE SEQUENCE [LARGE SCALE GENOMIC DNA]</scope>
    <source>
        <strain evidence="4 5">GA1-1</strain>
    </source>
</reference>
<feature type="region of interest" description="Disordered" evidence="2">
    <location>
        <begin position="123"/>
        <end position="143"/>
    </location>
</feature>
<dbReference type="SUPFAM" id="SSF51430">
    <property type="entry name" value="NAD(P)-linked oxidoreductase"/>
    <property type="match status" value="1"/>
</dbReference>
<evidence type="ECO:0000313" key="5">
    <source>
        <dbReference type="Proteomes" id="UP001202052"/>
    </source>
</evidence>
<dbReference type="InterPro" id="IPR050791">
    <property type="entry name" value="Aldo-Keto_reductase"/>
</dbReference>
<dbReference type="Gene3D" id="3.20.20.100">
    <property type="entry name" value="NADP-dependent oxidoreductase domain"/>
    <property type="match status" value="1"/>
</dbReference>
<feature type="compositionally biased region" description="Low complexity" evidence="2">
    <location>
        <begin position="39"/>
        <end position="50"/>
    </location>
</feature>
<accession>A0ABT0NKR4</accession>
<gene>
    <name evidence="4" type="ORF">M4438_00640</name>
</gene>
<dbReference type="EMBL" id="JAMCCK010000002">
    <property type="protein sequence ID" value="MCL3992055.1"/>
    <property type="molecule type" value="Genomic_DNA"/>
</dbReference>